<keyword evidence="1" id="KW-0472">Membrane</keyword>
<organism evidence="2">
    <name type="scientific">Quercus suber</name>
    <name type="common">Cork oak</name>
    <dbReference type="NCBI Taxonomy" id="58331"/>
    <lineage>
        <taxon>Eukaryota</taxon>
        <taxon>Viridiplantae</taxon>
        <taxon>Streptophyta</taxon>
        <taxon>Embryophyta</taxon>
        <taxon>Tracheophyta</taxon>
        <taxon>Spermatophyta</taxon>
        <taxon>Magnoliopsida</taxon>
        <taxon>eudicotyledons</taxon>
        <taxon>Gunneridae</taxon>
        <taxon>Pentapetalae</taxon>
        <taxon>rosids</taxon>
        <taxon>fabids</taxon>
        <taxon>Fagales</taxon>
        <taxon>Fagaceae</taxon>
        <taxon>Quercus</taxon>
    </lineage>
</organism>
<reference evidence="2" key="3">
    <citation type="submission" date="2023-07" db="EMBL/GenBank/DDBJ databases">
        <title>An improved reference 1 genome and first organelle genomes of Quercus suber.</title>
        <authorList>
            <consortium name="Genosuber Consortium"/>
            <person name="Usie A."/>
            <person name="Serra O."/>
            <person name="Barros P."/>
        </authorList>
    </citation>
    <scope>NUCLEOTIDE SEQUENCE</scope>
    <source>
        <strain evidence="2">HL8</strain>
        <tissue evidence="2">Leaves</tissue>
    </source>
</reference>
<dbReference type="EMBL" id="PKMF04000012">
    <property type="protein sequence ID" value="KAK7859489.1"/>
    <property type="molecule type" value="Genomic_DNA"/>
</dbReference>
<comment type="caution">
    <text evidence="2">The sequence shown here is derived from an EMBL/GenBank/DDBJ whole genome shotgun (WGS) entry which is preliminary data.</text>
</comment>
<protein>
    <submittedName>
        <fullName evidence="2">Uncharacterized protein</fullName>
    </submittedName>
</protein>
<proteinExistence type="predicted"/>
<feature type="transmembrane region" description="Helical" evidence="1">
    <location>
        <begin position="12"/>
        <end position="30"/>
    </location>
</feature>
<sequence>MRPETESHYPYQYALLILLLNNSVLNFFFLSSNSAPIFAVIGVSTAADLFSALLAGEISQLPVYPSTSLSELMLLAVEGGGFFSSSASGYSKGLTLLLLGQKNEDKPMRVSPWNQYQLVDQESNRNLQLASTKNWLPRGCASFVCFGRTSAGLDTPSPLKVGPAQQHE</sequence>
<keyword evidence="1" id="KW-1133">Transmembrane helix</keyword>
<evidence type="ECO:0000313" key="2">
    <source>
        <dbReference type="EMBL" id="KAK7859489.1"/>
    </source>
</evidence>
<dbReference type="AlphaFoldDB" id="A0AAW0M9S2"/>
<keyword evidence="1" id="KW-0812">Transmembrane</keyword>
<evidence type="ECO:0000256" key="1">
    <source>
        <dbReference type="SAM" id="Phobius"/>
    </source>
</evidence>
<accession>A0AAW0M9S2</accession>
<name>A0AAW0M9S2_QUESU</name>
<gene>
    <name evidence="2" type="ORF">CFP56_005861</name>
</gene>
<feature type="non-terminal residue" evidence="2">
    <location>
        <position position="168"/>
    </location>
</feature>
<reference evidence="2" key="1">
    <citation type="submission" date="2017-12" db="EMBL/GenBank/DDBJ databases">
        <authorList>
            <person name="Barbosa P."/>
            <person name="Usie A."/>
            <person name="Ramos A.M."/>
        </authorList>
    </citation>
    <scope>NUCLEOTIDE SEQUENCE</scope>
    <source>
        <strain evidence="2">HL8</strain>
        <tissue evidence="2">Leaves</tissue>
    </source>
</reference>
<reference evidence="2" key="2">
    <citation type="journal article" date="2018" name="Sci. Data">
        <title>The draft genome sequence of cork oak.</title>
        <authorList>
            <person name="Ramos A.M."/>
            <person name="Usie A."/>
            <person name="Barbosa P."/>
            <person name="Barros P.M."/>
            <person name="Capote T."/>
            <person name="Chaves I."/>
            <person name="Simoes F."/>
            <person name="Abreu I."/>
            <person name="Carrasquinho I."/>
            <person name="Faro C."/>
            <person name="Guimaraes J.B."/>
            <person name="Mendonca D."/>
            <person name="Nobrega F."/>
            <person name="Rodrigues L."/>
            <person name="Saibo N.J.M."/>
            <person name="Varela M.C."/>
            <person name="Egas C."/>
            <person name="Matos J."/>
            <person name="Miguel C.M."/>
            <person name="Oliveira M.M."/>
            <person name="Ricardo C.P."/>
            <person name="Goncalves S."/>
        </authorList>
    </citation>
    <scope>NUCLEOTIDE SEQUENCE [LARGE SCALE GENOMIC DNA]</scope>
    <source>
        <strain evidence="2">HL8</strain>
    </source>
</reference>